<dbReference type="EMBL" id="JAZGSY010000302">
    <property type="protein sequence ID" value="KAL1837361.1"/>
    <property type="molecule type" value="Genomic_DNA"/>
</dbReference>
<sequence>MVLEPDLFRSHPLTEFYERGFRDVDELEHHLVDSQDIRTRHVFIKSNFSKRKLMCSRRLLECVMRHEKIPAAFLRRLSAFSAERSQYGPFVDSGLVGFQARHEGSMLRCWYVLPTPQRRWAMGSDGDPAPWLWTTDVMVVYHSFDLNNGKSFFLSFTGDMDGLLMRAKSPALWAPQAPFHVDGLSLVRNKMKTALSTQLLYLFWANSQWRKVVRSARDSEVANPFRASDLHRVADNYYDHPGSTRLNERATHANL</sequence>
<protein>
    <recommendedName>
        <fullName evidence="1">CorA-like transporter domain-containing protein</fullName>
    </recommendedName>
</protein>
<keyword evidence="3" id="KW-1185">Reference proteome</keyword>
<evidence type="ECO:0000313" key="2">
    <source>
        <dbReference type="EMBL" id="KAL1837361.1"/>
    </source>
</evidence>
<organism evidence="2 3">
    <name type="scientific">Humicola insolens</name>
    <name type="common">Soft-rot fungus</name>
    <dbReference type="NCBI Taxonomy" id="85995"/>
    <lineage>
        <taxon>Eukaryota</taxon>
        <taxon>Fungi</taxon>
        <taxon>Dikarya</taxon>
        <taxon>Ascomycota</taxon>
        <taxon>Pezizomycotina</taxon>
        <taxon>Sordariomycetes</taxon>
        <taxon>Sordariomycetidae</taxon>
        <taxon>Sordariales</taxon>
        <taxon>Chaetomiaceae</taxon>
        <taxon>Mycothermus</taxon>
    </lineage>
</organism>
<dbReference type="Pfam" id="PF26616">
    <property type="entry name" value="CorA-like"/>
    <property type="match status" value="1"/>
</dbReference>
<name>A0ABR3V7G4_HUMIN</name>
<dbReference type="InterPro" id="IPR058257">
    <property type="entry name" value="CorA-like_dom"/>
</dbReference>
<evidence type="ECO:0000259" key="1">
    <source>
        <dbReference type="Pfam" id="PF26616"/>
    </source>
</evidence>
<feature type="domain" description="CorA-like transporter" evidence="1">
    <location>
        <begin position="15"/>
        <end position="215"/>
    </location>
</feature>
<accession>A0ABR3V7G4</accession>
<gene>
    <name evidence="2" type="ORF">VTJ49DRAFT_3956</name>
</gene>
<proteinExistence type="predicted"/>
<dbReference type="Proteomes" id="UP001583172">
    <property type="component" value="Unassembled WGS sequence"/>
</dbReference>
<evidence type="ECO:0000313" key="3">
    <source>
        <dbReference type="Proteomes" id="UP001583172"/>
    </source>
</evidence>
<comment type="caution">
    <text evidence="2">The sequence shown here is derived from an EMBL/GenBank/DDBJ whole genome shotgun (WGS) entry which is preliminary data.</text>
</comment>
<reference evidence="2 3" key="1">
    <citation type="journal article" date="2024" name="Commun. Biol.">
        <title>Comparative genomic analysis of thermophilic fungi reveals convergent evolutionary adaptations and gene losses.</title>
        <authorList>
            <person name="Steindorff A.S."/>
            <person name="Aguilar-Pontes M.V."/>
            <person name="Robinson A.J."/>
            <person name="Andreopoulos B."/>
            <person name="LaButti K."/>
            <person name="Kuo A."/>
            <person name="Mondo S."/>
            <person name="Riley R."/>
            <person name="Otillar R."/>
            <person name="Haridas S."/>
            <person name="Lipzen A."/>
            <person name="Grimwood J."/>
            <person name="Schmutz J."/>
            <person name="Clum A."/>
            <person name="Reid I.D."/>
            <person name="Moisan M.C."/>
            <person name="Butler G."/>
            <person name="Nguyen T.T.M."/>
            <person name="Dewar K."/>
            <person name="Conant G."/>
            <person name="Drula E."/>
            <person name="Henrissat B."/>
            <person name="Hansel C."/>
            <person name="Singer S."/>
            <person name="Hutchinson M.I."/>
            <person name="de Vries R.P."/>
            <person name="Natvig D.O."/>
            <person name="Powell A.J."/>
            <person name="Tsang A."/>
            <person name="Grigoriev I.V."/>
        </authorList>
    </citation>
    <scope>NUCLEOTIDE SEQUENCE [LARGE SCALE GENOMIC DNA]</scope>
    <source>
        <strain evidence="2 3">CBS 620.91</strain>
    </source>
</reference>